<name>A0ABX4U0E2_PSEDL</name>
<accession>A0ABX4U0E2</accession>
<reference evidence="2 3" key="1">
    <citation type="submission" date="2017-12" db="EMBL/GenBank/DDBJ databases">
        <title>Detection of the carbapenemase gene blaVIM-5 in members of the Pseudomonas putida group isolated from polluted Nigerian wetlands.</title>
        <authorList>
            <person name="Adelowo O."/>
            <person name="Vollmers J."/>
            <person name="Maeusezahl I."/>
            <person name="Kaster A.-K."/>
            <person name="Mueller J.A."/>
        </authorList>
    </citation>
    <scope>NUCLEOTIDE SEQUENCE [LARGE SCALE GENOMIC DNA]</scope>
    <source>
        <strain evidence="2 3">MR69</strain>
    </source>
</reference>
<feature type="region of interest" description="Disordered" evidence="1">
    <location>
        <begin position="33"/>
        <end position="54"/>
    </location>
</feature>
<keyword evidence="3" id="KW-1185">Reference proteome</keyword>
<organism evidence="2 3">
    <name type="scientific">Pseudomonas plecoglossicida</name>
    <dbReference type="NCBI Taxonomy" id="70775"/>
    <lineage>
        <taxon>Bacteria</taxon>
        <taxon>Pseudomonadati</taxon>
        <taxon>Pseudomonadota</taxon>
        <taxon>Gammaproteobacteria</taxon>
        <taxon>Pseudomonadales</taxon>
        <taxon>Pseudomonadaceae</taxon>
        <taxon>Pseudomonas</taxon>
    </lineage>
</organism>
<evidence type="ECO:0000313" key="3">
    <source>
        <dbReference type="Proteomes" id="UP000234744"/>
    </source>
</evidence>
<gene>
    <name evidence="2" type="ORF">CXG47_18185</name>
</gene>
<dbReference type="EMBL" id="PJCJ01000011">
    <property type="protein sequence ID" value="PLV13014.1"/>
    <property type="molecule type" value="Genomic_DNA"/>
</dbReference>
<evidence type="ECO:0000256" key="1">
    <source>
        <dbReference type="SAM" id="MobiDB-lite"/>
    </source>
</evidence>
<protein>
    <recommendedName>
        <fullName evidence="4">Secreted protein</fullName>
    </recommendedName>
</protein>
<evidence type="ECO:0000313" key="2">
    <source>
        <dbReference type="EMBL" id="PLV13014.1"/>
    </source>
</evidence>
<evidence type="ECO:0008006" key="4">
    <source>
        <dbReference type="Google" id="ProtNLM"/>
    </source>
</evidence>
<dbReference type="Proteomes" id="UP000234744">
    <property type="component" value="Unassembled WGS sequence"/>
</dbReference>
<proteinExistence type="predicted"/>
<sequence>MCVLWLVSPVPASSRVNPLLHCTNLGASGDPVGAGLPAKRPAQAATGSSHVADGEFFGQMIDQRPHRWQQPPP</sequence>
<comment type="caution">
    <text evidence="2">The sequence shown here is derived from an EMBL/GenBank/DDBJ whole genome shotgun (WGS) entry which is preliminary data.</text>
</comment>